<dbReference type="EMBL" id="AP028917">
    <property type="protein sequence ID" value="BES98139.1"/>
    <property type="molecule type" value="Genomic_DNA"/>
</dbReference>
<feature type="compositionally biased region" description="Acidic residues" evidence="4">
    <location>
        <begin position="433"/>
        <end position="442"/>
    </location>
</feature>
<feature type="compositionally biased region" description="Polar residues" evidence="4">
    <location>
        <begin position="402"/>
        <end position="419"/>
    </location>
</feature>
<keyword evidence="3" id="KW-0862">Zinc</keyword>
<evidence type="ECO:0000256" key="2">
    <source>
        <dbReference type="ARBA" id="ARBA00022771"/>
    </source>
</evidence>
<feature type="region of interest" description="Disordered" evidence="4">
    <location>
        <begin position="105"/>
        <end position="159"/>
    </location>
</feature>
<dbReference type="Proteomes" id="UP001307889">
    <property type="component" value="Chromosome 9"/>
</dbReference>
<keyword evidence="1" id="KW-0479">Metal-binding</keyword>
<dbReference type="SUPFAM" id="SSF54001">
    <property type="entry name" value="Cysteine proteinases"/>
    <property type="match status" value="1"/>
</dbReference>
<dbReference type="InterPro" id="IPR019786">
    <property type="entry name" value="Zinc_finger_PHD-type_CS"/>
</dbReference>
<evidence type="ECO:0000256" key="4">
    <source>
        <dbReference type="SAM" id="MobiDB-lite"/>
    </source>
</evidence>
<feature type="compositionally biased region" description="Polar residues" evidence="4">
    <location>
        <begin position="332"/>
        <end position="349"/>
    </location>
</feature>
<evidence type="ECO:0000256" key="3">
    <source>
        <dbReference type="ARBA" id="ARBA00022833"/>
    </source>
</evidence>
<protein>
    <submittedName>
        <fullName evidence="5">Short chain dehydrogenase</fullName>
    </submittedName>
</protein>
<proteinExistence type="predicted"/>
<feature type="compositionally biased region" description="Polar residues" evidence="4">
    <location>
        <begin position="472"/>
        <end position="489"/>
    </location>
</feature>
<organism evidence="5 6">
    <name type="scientific">Nesidiocoris tenuis</name>
    <dbReference type="NCBI Taxonomy" id="355587"/>
    <lineage>
        <taxon>Eukaryota</taxon>
        <taxon>Metazoa</taxon>
        <taxon>Ecdysozoa</taxon>
        <taxon>Arthropoda</taxon>
        <taxon>Hexapoda</taxon>
        <taxon>Insecta</taxon>
        <taxon>Pterygota</taxon>
        <taxon>Neoptera</taxon>
        <taxon>Paraneoptera</taxon>
        <taxon>Hemiptera</taxon>
        <taxon>Heteroptera</taxon>
        <taxon>Panheteroptera</taxon>
        <taxon>Cimicomorpha</taxon>
        <taxon>Miridae</taxon>
        <taxon>Dicyphina</taxon>
        <taxon>Nesidiocoris</taxon>
    </lineage>
</organism>
<feature type="compositionally biased region" description="Polar residues" evidence="4">
    <location>
        <begin position="147"/>
        <end position="158"/>
    </location>
</feature>
<sequence length="1513" mass="169161">MPIRKNRKIISTDKVRELVRGELHSASSTEALVGKVIDRLRSAGHAVPVKSFQNINCRRMLVLRKRISSCITKEMRENSASVRTIAQVLPHTPEGPHAVVDVSRPQSEELETAASTTAAAPTDTKATRDMETPHSLEATDAYDVGPTTGNDSDSSENYEPTWRFGARHRYLQRIDSSPSAESTPACSPTSWLPASDAGRDDDGDAASTPTKCPTHSPAASCLGKEHGASPDLPSIIGTETTANSPVHNAIEYVSPPRTPSCESTATPLPVDNALAGETGRELSTARGTAHSREEPDRQSGADEFAGECAATARAQATNAIKSSSPIPRLCSPLTSSPESLSNGETQHGRTVSAPKRWLVVESLESEDEEEEIHQETTRKRCKKGVATNAIKSSSPIPRLCSPLTSSPESLSNGETQHGRTVSAPKRRLVVESLESEDEEEEIHQETTRKRCKKGVATNAIKSSSPIPRLCSPLTSSPESLSNGETQHGRTVSAPKRRLVVESLESEDEEEEIHQETARKRCKKGVATFDLNKSTFLLSYKTELTQYVDDYRRRETVKAVLIENGHLCNLRFKRKNVHRLGNSFVEYAHCKFEGCRNYRIDYLMGKGQGEMVCSIRYCGPADLEHCGPAKVYPLKGEERKSIKERLLRTKPSVIQDEHVQQADEDVIAAGNMQCVRSSDVYRKARSEALADGDFSRDPILDVVLRAQSGEEKGYIQHPTGKTLIKMYSKEQCLGLLSSKTQVVLHFDSTGSLVKKGPYDVKRVYYYAAVVLQNGKICPLVEMVSSSHDSATIAGLFIDFRYFLQSSKLPDNPFSEIVIDCSLAMIAGVASGWLVMKPSAYLKICFDALQNGTPFNEPRIRLCCSHFMHMVSRRLRKIEANSNKRKFYCSSIAAMIECRDWFDFVQLFIAMAVISLGKYSTGVVVQALAYISGKHEDVQDQNDEEVPPTQPVFSKDDLSDKLISGSPFTLHFQQILAKVEEVVESADGTRGDGTKKNELHCPEFLSYMMRYHMAFAPLWSGLMVPDDHQGRCRKSNAPVECWFKIAKQDVHQGNCQMRPGRFIGPIRKKIMATLKTLRVKSSFPKINRRNKLGSSEKKRSSQVRRKVNTATARKRLFGIRTPSRVRPQPTLRRTTPKKRLFGLRTPSQEDIDSLTREEFWLRKTPSQRPGYFDSGFTATVFKECEKKMTEREDVLAEPLPNAPSQVCGPGTEFLQSVFVPDEAYPSQEAVCDAYMYAAHKKPPFQLASFFRVSFPDEPQRLSSRDFATMVTLDQMTRFNLKKACPRTCTPITWVSDDVLDFFGWEIFENHRTYAYIDSLAIQTKDFNVINEVLKTKIAVFAKLFDHHWLTIAVDSKQRTVFVFNSTPANMTKTVKRWMSDKRSWKFIQLQDVFTQSDSHSCGIATIFFMYRLSLTTCVENCSASNLDPESFRLVLQSYIVNGARSRCSSDLCTTCFLPSPVPRNSNQPTPTIDWVDCDNCRTWFHCSCSGKPPSCRNLVCFICESKEEIASLAKA</sequence>
<dbReference type="PROSITE" id="PS01359">
    <property type="entry name" value="ZF_PHD_1"/>
    <property type="match status" value="1"/>
</dbReference>
<evidence type="ECO:0000313" key="6">
    <source>
        <dbReference type="Proteomes" id="UP001307889"/>
    </source>
</evidence>
<name>A0ABN7B140_9HEMI</name>
<feature type="compositionally biased region" description="Basic and acidic residues" evidence="4">
    <location>
        <begin position="290"/>
        <end position="300"/>
    </location>
</feature>
<feature type="compositionally biased region" description="Low complexity" evidence="4">
    <location>
        <begin position="112"/>
        <end position="124"/>
    </location>
</feature>
<gene>
    <name evidence="5" type="ORF">NTJ_10954</name>
</gene>
<reference evidence="5 6" key="1">
    <citation type="submission" date="2023-09" db="EMBL/GenBank/DDBJ databases">
        <title>Nesidiocoris tenuis whole genome shotgun sequence.</title>
        <authorList>
            <person name="Shibata T."/>
            <person name="Shimoda M."/>
            <person name="Kobayashi T."/>
            <person name="Uehara T."/>
        </authorList>
    </citation>
    <scope>NUCLEOTIDE SEQUENCE [LARGE SCALE GENOMIC DNA]</scope>
    <source>
        <strain evidence="5 6">Japan</strain>
    </source>
</reference>
<accession>A0ABN7B140</accession>
<feature type="compositionally biased region" description="Polar residues" evidence="4">
    <location>
        <begin position="175"/>
        <end position="192"/>
    </location>
</feature>
<feature type="region of interest" description="Disordered" evidence="4">
    <location>
        <begin position="316"/>
        <end position="350"/>
    </location>
</feature>
<dbReference type="Gene3D" id="3.40.395.10">
    <property type="entry name" value="Adenoviral Proteinase, Chain A"/>
    <property type="match status" value="1"/>
</dbReference>
<keyword evidence="6" id="KW-1185">Reference proteome</keyword>
<feature type="region of interest" description="Disordered" evidence="4">
    <location>
        <begin position="392"/>
        <end position="491"/>
    </location>
</feature>
<evidence type="ECO:0000313" key="5">
    <source>
        <dbReference type="EMBL" id="BES98139.1"/>
    </source>
</evidence>
<feature type="region of interest" description="Disordered" evidence="4">
    <location>
        <begin position="175"/>
        <end position="235"/>
    </location>
</feature>
<evidence type="ECO:0000256" key="1">
    <source>
        <dbReference type="ARBA" id="ARBA00022723"/>
    </source>
</evidence>
<dbReference type="InterPro" id="IPR038765">
    <property type="entry name" value="Papain-like_cys_pep_sf"/>
</dbReference>
<feature type="region of interest" description="Disordered" evidence="4">
    <location>
        <begin position="250"/>
        <end position="303"/>
    </location>
</feature>
<feature type="region of interest" description="Disordered" evidence="4">
    <location>
        <begin position="1085"/>
        <end position="1105"/>
    </location>
</feature>
<keyword evidence="2" id="KW-0863">Zinc-finger</keyword>
<feature type="compositionally biased region" description="Basic and acidic residues" evidence="4">
    <location>
        <begin position="125"/>
        <end position="134"/>
    </location>
</feature>